<dbReference type="Proteomes" id="UP000023541">
    <property type="component" value="Unassembled WGS sequence"/>
</dbReference>
<accession>A0A023BQN6</accession>
<evidence type="ECO:0000313" key="1">
    <source>
        <dbReference type="EMBL" id="EZH72367.1"/>
    </source>
</evidence>
<gene>
    <name evidence="1" type="ORF">ATO12_23230</name>
</gene>
<name>A0A023BQN6_9FLAO</name>
<dbReference type="RefSeq" id="WP_034244856.1">
    <property type="nucleotide sequence ID" value="NZ_AQRA01000008.1"/>
</dbReference>
<organism evidence="1 2">
    <name type="scientific">Aquimarina atlantica</name>
    <dbReference type="NCBI Taxonomy" id="1317122"/>
    <lineage>
        <taxon>Bacteria</taxon>
        <taxon>Pseudomonadati</taxon>
        <taxon>Bacteroidota</taxon>
        <taxon>Flavobacteriia</taxon>
        <taxon>Flavobacteriales</taxon>
        <taxon>Flavobacteriaceae</taxon>
        <taxon>Aquimarina</taxon>
    </lineage>
</organism>
<dbReference type="OrthoDB" id="1163637at2"/>
<dbReference type="EMBL" id="AQRA01000008">
    <property type="protein sequence ID" value="EZH72367.1"/>
    <property type="molecule type" value="Genomic_DNA"/>
</dbReference>
<sequence length="69" mass="7993">MINNNQKKCQTYIKIPLTEEKDLEVYKDGILGILSKVEIHNADQRTIGHLKTVYKLLDCIQLQHIRSVS</sequence>
<comment type="caution">
    <text evidence="1">The sequence shown here is derived from an EMBL/GenBank/DDBJ whole genome shotgun (WGS) entry which is preliminary data.</text>
</comment>
<evidence type="ECO:0000313" key="2">
    <source>
        <dbReference type="Proteomes" id="UP000023541"/>
    </source>
</evidence>
<proteinExistence type="predicted"/>
<keyword evidence="2" id="KW-1185">Reference proteome</keyword>
<dbReference type="eggNOG" id="ENOG503020U">
    <property type="taxonomic scope" value="Bacteria"/>
</dbReference>
<dbReference type="AlphaFoldDB" id="A0A023BQN6"/>
<protein>
    <submittedName>
        <fullName evidence="1">Uncharacterized protein</fullName>
    </submittedName>
</protein>
<dbReference type="STRING" id="1317122.ATO12_23230"/>
<reference evidence="1 2" key="1">
    <citation type="submission" date="2014-04" db="EMBL/GenBank/DDBJ databases">
        <title>Aquimarina sp. 22II-S11-z7 Genome Sequencing.</title>
        <authorList>
            <person name="Lai Q."/>
        </authorList>
    </citation>
    <scope>NUCLEOTIDE SEQUENCE [LARGE SCALE GENOMIC DNA]</scope>
    <source>
        <strain evidence="1 2">22II-S11-z7</strain>
    </source>
</reference>